<keyword evidence="1" id="KW-0472">Membrane</keyword>
<proteinExistence type="predicted"/>
<dbReference type="AlphaFoldDB" id="A0A6C0FHF0"/>
<keyword evidence="1" id="KW-0812">Transmembrane</keyword>
<evidence type="ECO:0000256" key="1">
    <source>
        <dbReference type="SAM" id="Phobius"/>
    </source>
</evidence>
<keyword evidence="1" id="KW-1133">Transmembrane helix</keyword>
<accession>A0A6C0FHF0</accession>
<feature type="transmembrane region" description="Helical" evidence="1">
    <location>
        <begin position="87"/>
        <end position="105"/>
    </location>
</feature>
<organism evidence="2">
    <name type="scientific">viral metagenome</name>
    <dbReference type="NCBI Taxonomy" id="1070528"/>
    <lineage>
        <taxon>unclassified sequences</taxon>
        <taxon>metagenomes</taxon>
        <taxon>organismal metagenomes</taxon>
    </lineage>
</organism>
<dbReference type="EMBL" id="MN738829">
    <property type="protein sequence ID" value="QHT38345.1"/>
    <property type="molecule type" value="Genomic_DNA"/>
</dbReference>
<name>A0A6C0FHF0_9ZZZZ</name>
<sequence>MRKEKFTDTSFFSNAADYQTQGFENVINYIKEIINLILKDVVGFTEVERHDPWCPGYFNRNTNECCDSDTGSAPCDNKHPLIGIAKIIFLVVLVLMFGAITYRMYKMIRYVLG</sequence>
<reference evidence="2" key="1">
    <citation type="journal article" date="2020" name="Nature">
        <title>Giant virus diversity and host interactions through global metagenomics.</title>
        <authorList>
            <person name="Schulz F."/>
            <person name="Roux S."/>
            <person name="Paez-Espino D."/>
            <person name="Jungbluth S."/>
            <person name="Walsh D.A."/>
            <person name="Denef V.J."/>
            <person name="McMahon K.D."/>
            <person name="Konstantinidis K.T."/>
            <person name="Eloe-Fadrosh E.A."/>
            <person name="Kyrpides N.C."/>
            <person name="Woyke T."/>
        </authorList>
    </citation>
    <scope>NUCLEOTIDE SEQUENCE</scope>
    <source>
        <strain evidence="2">GVMAG-S-ERX556101-89</strain>
    </source>
</reference>
<protein>
    <submittedName>
        <fullName evidence="2">Uncharacterized protein</fullName>
    </submittedName>
</protein>
<evidence type="ECO:0000313" key="2">
    <source>
        <dbReference type="EMBL" id="QHT38345.1"/>
    </source>
</evidence>